<evidence type="ECO:0000256" key="3">
    <source>
        <dbReference type="ARBA" id="ARBA00022452"/>
    </source>
</evidence>
<dbReference type="Gene3D" id="2.170.130.10">
    <property type="entry name" value="TonB-dependent receptor, plug domain"/>
    <property type="match status" value="1"/>
</dbReference>
<name>A0A2G0CJQ0_9BACT</name>
<protein>
    <submittedName>
        <fullName evidence="15">TonB-dependent receptor</fullName>
    </submittedName>
</protein>
<dbReference type="PANTHER" id="PTHR32552">
    <property type="entry name" value="FERRICHROME IRON RECEPTOR-RELATED"/>
    <property type="match status" value="1"/>
</dbReference>
<evidence type="ECO:0000256" key="11">
    <source>
        <dbReference type="PROSITE-ProRule" id="PRU01360"/>
    </source>
</evidence>
<keyword evidence="16" id="KW-1185">Reference proteome</keyword>
<dbReference type="InterPro" id="IPR012910">
    <property type="entry name" value="Plug_dom"/>
</dbReference>
<evidence type="ECO:0000256" key="6">
    <source>
        <dbReference type="ARBA" id="ARBA00023004"/>
    </source>
</evidence>
<dbReference type="Proteomes" id="UP000226437">
    <property type="component" value="Unassembled WGS sequence"/>
</dbReference>
<keyword evidence="2 11" id="KW-0813">Transport</keyword>
<keyword evidence="4" id="KW-0410">Iron transport</keyword>
<keyword evidence="6" id="KW-0408">Iron</keyword>
<sequence>MPSMYRILVLLFLTGSLYGQTDTLYTLPSATVTGFRDEAPGYRVGASVSTLEAAELEQIPTDDLLPAMNRLPGVRFEQRAPGSYRISVRGSTLRSPFGVRNIKVYWNGIPFTEPGGDTQLNFLDVNNIDRVELVRGPAASLYGAGTAGTLLLQTDSLEGAGEAYLAGGSFGFLRAGAQVQGQSGNAGYQLRLAHQQTDGYRDHSALDRQTAQLTTRWAGSPDRALTLHALYTRLNYELPGGLNAEQYADNRRQARPGSAETNASIHYDNLLLGLTHDWRGGRWTNQTTVYGTGFYFDHPFNFDYKRETNLGVGGRTAFDYTLPLGTSVVKWSLGAEAQLQYRMANNFANDGGAPGDLNFSDEINSRQHLLFTQATYDLGNWRLAAGLSLSDLSYRVDRTFDAEGEPGITESTIPVVVSPRFSVLRDFGGYSVYASVSSGFSPPTLDEFRTNEGSLNTGLAAERGLNYEVGTKGSRGRVSYELALFYLRLDNAISTYSDARGTTLFRNAGSTDQRGVELALDYRPLGWLSFYGSYTWHDFAYDNYERGGEDYSGNRLPGTAPHLFNLEVTAGRATGFYATLTENYTDRIPLNDGNTVYGEAYHLLRARAGWRGPVGALRLDVFLGGSNLLDQEMSFGNDMNPQFGGRYYQPAPGRNGFLGLRVGW</sequence>
<reference evidence="15 16" key="1">
    <citation type="submission" date="2017-10" db="EMBL/GenBank/DDBJ databases">
        <title>The draft genome sequence of Lewinella marina KCTC 32374.</title>
        <authorList>
            <person name="Wang K."/>
        </authorList>
    </citation>
    <scope>NUCLEOTIDE SEQUENCE [LARGE SCALE GENOMIC DNA]</scope>
    <source>
        <strain evidence="15 16">MKG-38</strain>
    </source>
</reference>
<evidence type="ECO:0000256" key="8">
    <source>
        <dbReference type="ARBA" id="ARBA00023077"/>
    </source>
</evidence>
<dbReference type="PROSITE" id="PS52016">
    <property type="entry name" value="TONB_DEPENDENT_REC_3"/>
    <property type="match status" value="1"/>
</dbReference>
<organism evidence="15 16">
    <name type="scientific">Neolewinella marina</name>
    <dbReference type="NCBI Taxonomy" id="438751"/>
    <lineage>
        <taxon>Bacteria</taxon>
        <taxon>Pseudomonadati</taxon>
        <taxon>Bacteroidota</taxon>
        <taxon>Saprospiria</taxon>
        <taxon>Saprospirales</taxon>
        <taxon>Lewinellaceae</taxon>
        <taxon>Neolewinella</taxon>
    </lineage>
</organism>
<comment type="similarity">
    <text evidence="11 12">Belongs to the TonB-dependent receptor family.</text>
</comment>
<evidence type="ECO:0000313" key="16">
    <source>
        <dbReference type="Proteomes" id="UP000226437"/>
    </source>
</evidence>
<evidence type="ECO:0000256" key="5">
    <source>
        <dbReference type="ARBA" id="ARBA00022692"/>
    </source>
</evidence>
<dbReference type="Pfam" id="PF00593">
    <property type="entry name" value="TonB_dep_Rec_b-barrel"/>
    <property type="match status" value="1"/>
</dbReference>
<keyword evidence="8 12" id="KW-0798">TonB box</keyword>
<evidence type="ECO:0000256" key="12">
    <source>
        <dbReference type="RuleBase" id="RU003357"/>
    </source>
</evidence>
<dbReference type="EMBL" id="PDLO01000001">
    <property type="protein sequence ID" value="PHL00196.1"/>
    <property type="molecule type" value="Genomic_DNA"/>
</dbReference>
<evidence type="ECO:0000256" key="9">
    <source>
        <dbReference type="ARBA" id="ARBA00023136"/>
    </source>
</evidence>
<dbReference type="Pfam" id="PF07715">
    <property type="entry name" value="Plug"/>
    <property type="match status" value="1"/>
</dbReference>
<evidence type="ECO:0000259" key="14">
    <source>
        <dbReference type="Pfam" id="PF07715"/>
    </source>
</evidence>
<dbReference type="InterPro" id="IPR039426">
    <property type="entry name" value="TonB-dep_rcpt-like"/>
</dbReference>
<evidence type="ECO:0000313" key="15">
    <source>
        <dbReference type="EMBL" id="PHL00196.1"/>
    </source>
</evidence>
<keyword evidence="7" id="KW-0406">Ion transport</keyword>
<dbReference type="Gene3D" id="2.40.170.20">
    <property type="entry name" value="TonB-dependent receptor, beta-barrel domain"/>
    <property type="match status" value="1"/>
</dbReference>
<dbReference type="PANTHER" id="PTHR32552:SF81">
    <property type="entry name" value="TONB-DEPENDENT OUTER MEMBRANE RECEPTOR"/>
    <property type="match status" value="1"/>
</dbReference>
<dbReference type="InterPro" id="IPR000531">
    <property type="entry name" value="Beta-barrel_TonB"/>
</dbReference>
<keyword evidence="9 11" id="KW-0472">Membrane</keyword>
<dbReference type="GO" id="GO:0009279">
    <property type="term" value="C:cell outer membrane"/>
    <property type="evidence" value="ECO:0007669"/>
    <property type="project" value="UniProtKB-SubCell"/>
</dbReference>
<evidence type="ECO:0000256" key="7">
    <source>
        <dbReference type="ARBA" id="ARBA00023065"/>
    </source>
</evidence>
<keyword evidence="3 11" id="KW-1134">Transmembrane beta strand</keyword>
<proteinExistence type="inferred from homology"/>
<keyword evidence="15" id="KW-0675">Receptor</keyword>
<dbReference type="InterPro" id="IPR037066">
    <property type="entry name" value="Plug_dom_sf"/>
</dbReference>
<evidence type="ECO:0000256" key="1">
    <source>
        <dbReference type="ARBA" id="ARBA00004571"/>
    </source>
</evidence>
<evidence type="ECO:0000256" key="2">
    <source>
        <dbReference type="ARBA" id="ARBA00022448"/>
    </source>
</evidence>
<evidence type="ECO:0000256" key="4">
    <source>
        <dbReference type="ARBA" id="ARBA00022496"/>
    </source>
</evidence>
<feature type="domain" description="TonB-dependent receptor-like beta-barrel" evidence="13">
    <location>
        <begin position="214"/>
        <end position="628"/>
    </location>
</feature>
<dbReference type="AlphaFoldDB" id="A0A2G0CJQ0"/>
<gene>
    <name evidence="15" type="ORF">CGL56_03915</name>
</gene>
<dbReference type="InterPro" id="IPR036942">
    <property type="entry name" value="Beta-barrel_TonB_sf"/>
</dbReference>
<dbReference type="OrthoDB" id="9782587at2"/>
<keyword evidence="10 11" id="KW-0998">Cell outer membrane</keyword>
<dbReference type="GO" id="GO:0006826">
    <property type="term" value="P:iron ion transport"/>
    <property type="evidence" value="ECO:0007669"/>
    <property type="project" value="UniProtKB-KW"/>
</dbReference>
<evidence type="ECO:0000259" key="13">
    <source>
        <dbReference type="Pfam" id="PF00593"/>
    </source>
</evidence>
<feature type="domain" description="TonB-dependent receptor plug" evidence="14">
    <location>
        <begin position="44"/>
        <end position="148"/>
    </location>
</feature>
<comment type="subcellular location">
    <subcellularLocation>
        <location evidence="1 11">Cell outer membrane</location>
        <topology evidence="1 11">Multi-pass membrane protein</topology>
    </subcellularLocation>
</comment>
<comment type="caution">
    <text evidence="15">The sequence shown here is derived from an EMBL/GenBank/DDBJ whole genome shotgun (WGS) entry which is preliminary data.</text>
</comment>
<keyword evidence="5 11" id="KW-0812">Transmembrane</keyword>
<accession>A0A2G0CJQ0</accession>
<dbReference type="SUPFAM" id="SSF56935">
    <property type="entry name" value="Porins"/>
    <property type="match status" value="1"/>
</dbReference>
<evidence type="ECO:0000256" key="10">
    <source>
        <dbReference type="ARBA" id="ARBA00023237"/>
    </source>
</evidence>